<dbReference type="Proteomes" id="UP000319848">
    <property type="component" value="Unassembled WGS sequence"/>
</dbReference>
<dbReference type="EMBL" id="VLKQ01000002">
    <property type="protein sequence ID" value="TWI14594.1"/>
    <property type="molecule type" value="Genomic_DNA"/>
</dbReference>
<feature type="signal peptide" evidence="1">
    <location>
        <begin position="1"/>
        <end position="20"/>
    </location>
</feature>
<keyword evidence="3" id="KW-1185">Reference proteome</keyword>
<name>V6RZS9_9FLAO</name>
<protein>
    <recommendedName>
        <fullName evidence="4">LTXXQ motif family protein</fullName>
    </recommendedName>
</protein>
<sequence>MKKIIALLALFFAFSVNVSAQDNSVQIEKNAKSDLEKLMTVITVENDMQMTFFNLFKKKHEGMLDSNATEASRREISRVIEAKLRATLTPQQTASLEKNKTVLAQLVGAPAPVASAKK</sequence>
<reference evidence="2 3" key="1">
    <citation type="journal article" date="2015" name="Stand. Genomic Sci.">
        <title>Genomic Encyclopedia of Bacterial and Archaeal Type Strains, Phase III: the genomes of soil and plant-associated and newly described type strains.</title>
        <authorList>
            <person name="Whitman W.B."/>
            <person name="Woyke T."/>
            <person name="Klenk H.P."/>
            <person name="Zhou Y."/>
            <person name="Lilburn T.G."/>
            <person name="Beck B.J."/>
            <person name="De Vos P."/>
            <person name="Vandamme P."/>
            <person name="Eisen J.A."/>
            <person name="Garrity G."/>
            <person name="Hugenholtz P."/>
            <person name="Kyrpides N.C."/>
        </authorList>
    </citation>
    <scope>NUCLEOTIDE SEQUENCE [LARGE SCALE GENOMIC DNA]</scope>
    <source>
        <strain evidence="2 3">CGMCC 1.7270</strain>
    </source>
</reference>
<keyword evidence="1" id="KW-0732">Signal</keyword>
<evidence type="ECO:0000256" key="1">
    <source>
        <dbReference type="SAM" id="SignalP"/>
    </source>
</evidence>
<evidence type="ECO:0000313" key="2">
    <source>
        <dbReference type="EMBL" id="TWI14594.1"/>
    </source>
</evidence>
<feature type="chain" id="PRO_5030178672" description="LTXXQ motif family protein" evidence="1">
    <location>
        <begin position="21"/>
        <end position="118"/>
    </location>
</feature>
<gene>
    <name evidence="2" type="ORF">IP98_00557</name>
</gene>
<comment type="caution">
    <text evidence="2">The sequence shown here is derived from an EMBL/GenBank/DDBJ whole genome shotgun (WGS) entry which is preliminary data.</text>
</comment>
<evidence type="ECO:0008006" key="4">
    <source>
        <dbReference type="Google" id="ProtNLM"/>
    </source>
</evidence>
<accession>V6RZS9</accession>
<dbReference type="AlphaFoldDB" id="V6RZS9"/>
<organism evidence="2 3">
    <name type="scientific">Flavobacterium cauense R2A-7</name>
    <dbReference type="NCBI Taxonomy" id="1341154"/>
    <lineage>
        <taxon>Bacteria</taxon>
        <taxon>Pseudomonadati</taxon>
        <taxon>Bacteroidota</taxon>
        <taxon>Flavobacteriia</taxon>
        <taxon>Flavobacteriales</taxon>
        <taxon>Flavobacteriaceae</taxon>
        <taxon>Flavobacterium</taxon>
    </lineage>
</organism>
<dbReference type="RefSeq" id="WP_023570814.1">
    <property type="nucleotide sequence ID" value="NZ_AVBI01000016.1"/>
</dbReference>
<dbReference type="OrthoDB" id="680248at2"/>
<evidence type="ECO:0000313" key="3">
    <source>
        <dbReference type="Proteomes" id="UP000319848"/>
    </source>
</evidence>
<proteinExistence type="predicted"/>